<reference evidence="2 3" key="1">
    <citation type="submission" date="2020-08" db="EMBL/GenBank/DDBJ databases">
        <title>Genomic Encyclopedia of Type Strains, Phase IV (KMG-IV): sequencing the most valuable type-strain genomes for metagenomic binning, comparative biology and taxonomic classification.</title>
        <authorList>
            <person name="Goeker M."/>
        </authorList>
    </citation>
    <scope>NUCLEOTIDE SEQUENCE [LARGE SCALE GENOMIC DNA]</scope>
    <source>
        <strain evidence="2 3">DSM 11590</strain>
    </source>
</reference>
<dbReference type="RefSeq" id="WP_311769152.1">
    <property type="nucleotide sequence ID" value="NZ_JACIIX010000013.1"/>
</dbReference>
<dbReference type="SUPFAM" id="SSF55729">
    <property type="entry name" value="Acyl-CoA N-acyltransferases (Nat)"/>
    <property type="match status" value="1"/>
</dbReference>
<proteinExistence type="predicted"/>
<dbReference type="InterPro" id="IPR000182">
    <property type="entry name" value="GNAT_dom"/>
</dbReference>
<dbReference type="AlphaFoldDB" id="A0A7W9ZK69"/>
<organism evidence="2 3">
    <name type="scientific">Novispirillum itersonii</name>
    <name type="common">Aquaspirillum itersonii</name>
    <dbReference type="NCBI Taxonomy" id="189"/>
    <lineage>
        <taxon>Bacteria</taxon>
        <taxon>Pseudomonadati</taxon>
        <taxon>Pseudomonadota</taxon>
        <taxon>Alphaproteobacteria</taxon>
        <taxon>Rhodospirillales</taxon>
        <taxon>Novispirillaceae</taxon>
        <taxon>Novispirillum</taxon>
    </lineage>
</organism>
<evidence type="ECO:0000259" key="1">
    <source>
        <dbReference type="PROSITE" id="PS51186"/>
    </source>
</evidence>
<sequence>MRGSTIPAQSPLGTVTVRFITRAETVPLRRARLNPALPAQEAEPCPHEQTFQCGAFLDEELVAVVTFSAETAPNYADGQQPPPFTTQWHLRALATAPGHEGKGLARQAIAFGLNAIFAAAAPGSTGVWLYGKESTYGFYRRLGFSAAGLPFPTDTGPYDMFWISGPLPEEPARVR</sequence>
<dbReference type="GO" id="GO:0016747">
    <property type="term" value="F:acyltransferase activity, transferring groups other than amino-acyl groups"/>
    <property type="evidence" value="ECO:0007669"/>
    <property type="project" value="InterPro"/>
</dbReference>
<dbReference type="InterPro" id="IPR016181">
    <property type="entry name" value="Acyl_CoA_acyltransferase"/>
</dbReference>
<dbReference type="PROSITE" id="PS51186">
    <property type="entry name" value="GNAT"/>
    <property type="match status" value="1"/>
</dbReference>
<feature type="domain" description="N-acetyltransferase" evidence="1">
    <location>
        <begin position="15"/>
        <end position="168"/>
    </location>
</feature>
<evidence type="ECO:0000313" key="2">
    <source>
        <dbReference type="EMBL" id="MBB6211719.1"/>
    </source>
</evidence>
<dbReference type="EMBL" id="JACIIX010000013">
    <property type="protein sequence ID" value="MBB6211719.1"/>
    <property type="molecule type" value="Genomic_DNA"/>
</dbReference>
<keyword evidence="3" id="KW-1185">Reference proteome</keyword>
<comment type="caution">
    <text evidence="2">The sequence shown here is derived from an EMBL/GenBank/DDBJ whole genome shotgun (WGS) entry which is preliminary data.</text>
</comment>
<evidence type="ECO:0000313" key="3">
    <source>
        <dbReference type="Proteomes" id="UP000544872"/>
    </source>
</evidence>
<dbReference type="Pfam" id="PF00583">
    <property type="entry name" value="Acetyltransf_1"/>
    <property type="match status" value="1"/>
</dbReference>
<name>A0A7W9ZK69_NOVIT</name>
<dbReference type="Gene3D" id="3.40.630.30">
    <property type="match status" value="1"/>
</dbReference>
<dbReference type="Proteomes" id="UP000544872">
    <property type="component" value="Unassembled WGS sequence"/>
</dbReference>
<gene>
    <name evidence="2" type="ORF">FHS48_003162</name>
</gene>
<protein>
    <submittedName>
        <fullName evidence="2">Putative N-acetyltransferase YhbS</fullName>
    </submittedName>
</protein>
<accession>A0A7W9ZK69</accession>
<keyword evidence="2" id="KW-0808">Transferase</keyword>